<gene>
    <name evidence="1" type="ORF">BV25DRAFT_1843542</name>
</gene>
<evidence type="ECO:0000313" key="2">
    <source>
        <dbReference type="Proteomes" id="UP000814140"/>
    </source>
</evidence>
<name>A0ACB8SEE3_9AGAM</name>
<keyword evidence="2" id="KW-1185">Reference proteome</keyword>
<evidence type="ECO:0000313" key="1">
    <source>
        <dbReference type="EMBL" id="KAI0054602.1"/>
    </source>
</evidence>
<comment type="caution">
    <text evidence="1">The sequence shown here is derived from an EMBL/GenBank/DDBJ whole genome shotgun (WGS) entry which is preliminary data.</text>
</comment>
<accession>A0ACB8SEE3</accession>
<proteinExistence type="predicted"/>
<organism evidence="1 2">
    <name type="scientific">Artomyces pyxidatus</name>
    <dbReference type="NCBI Taxonomy" id="48021"/>
    <lineage>
        <taxon>Eukaryota</taxon>
        <taxon>Fungi</taxon>
        <taxon>Dikarya</taxon>
        <taxon>Basidiomycota</taxon>
        <taxon>Agaricomycotina</taxon>
        <taxon>Agaricomycetes</taxon>
        <taxon>Russulales</taxon>
        <taxon>Auriscalpiaceae</taxon>
        <taxon>Artomyces</taxon>
    </lineage>
</organism>
<reference evidence="1" key="1">
    <citation type="submission" date="2021-03" db="EMBL/GenBank/DDBJ databases">
        <authorList>
            <consortium name="DOE Joint Genome Institute"/>
            <person name="Ahrendt S."/>
            <person name="Looney B.P."/>
            <person name="Miyauchi S."/>
            <person name="Morin E."/>
            <person name="Drula E."/>
            <person name="Courty P.E."/>
            <person name="Chicoki N."/>
            <person name="Fauchery L."/>
            <person name="Kohler A."/>
            <person name="Kuo A."/>
            <person name="Labutti K."/>
            <person name="Pangilinan J."/>
            <person name="Lipzen A."/>
            <person name="Riley R."/>
            <person name="Andreopoulos W."/>
            <person name="He G."/>
            <person name="Johnson J."/>
            <person name="Barry K.W."/>
            <person name="Grigoriev I.V."/>
            <person name="Nagy L."/>
            <person name="Hibbett D."/>
            <person name="Henrissat B."/>
            <person name="Matheny P.B."/>
            <person name="Labbe J."/>
            <person name="Martin F."/>
        </authorList>
    </citation>
    <scope>NUCLEOTIDE SEQUENCE</scope>
    <source>
        <strain evidence="1">HHB10654</strain>
    </source>
</reference>
<protein>
    <submittedName>
        <fullName evidence="1">Uncharacterized protein</fullName>
    </submittedName>
</protein>
<sequence>MLKGEMLKMGVLDARDALFKGKEKEEPKKRKRAEKGSEPTIRMTLRGKGKGAASEKENVDDDLDEEERREMELDPDAELPEADGTEGGANDFAGAGPSTSTTTTISSVTSTTTTVPTVTSTTSTAPAVTSTTPTSPAVTSTTPTVPAVPPPAQESVADPMDIDTVANDSTPPQEPRDVAEKDGHADVVKVTEPPALTTTPLVSAVVQESVGNAMVTEVAESSVPTTTCDLSTGSPLAQQPAAMYVDTVTSTVSEQGPEPEVVSMAIDVPSAVITDAPSMLPTPPSDVSASATSLSASDDTAPSNATAAVVVPTAEREQWVRETITFLQDGLDEREWATAVVQWMKLEKLLGFPDRKVSKHPSVTMIW</sequence>
<dbReference type="Proteomes" id="UP000814140">
    <property type="component" value="Unassembled WGS sequence"/>
</dbReference>
<dbReference type="EMBL" id="MU277382">
    <property type="protein sequence ID" value="KAI0054602.1"/>
    <property type="molecule type" value="Genomic_DNA"/>
</dbReference>
<reference evidence="1" key="2">
    <citation type="journal article" date="2022" name="New Phytol.">
        <title>Evolutionary transition to the ectomycorrhizal habit in the genomes of a hyperdiverse lineage of mushroom-forming fungi.</title>
        <authorList>
            <person name="Looney B."/>
            <person name="Miyauchi S."/>
            <person name="Morin E."/>
            <person name="Drula E."/>
            <person name="Courty P.E."/>
            <person name="Kohler A."/>
            <person name="Kuo A."/>
            <person name="LaButti K."/>
            <person name="Pangilinan J."/>
            <person name="Lipzen A."/>
            <person name="Riley R."/>
            <person name="Andreopoulos W."/>
            <person name="He G."/>
            <person name="Johnson J."/>
            <person name="Nolan M."/>
            <person name="Tritt A."/>
            <person name="Barry K.W."/>
            <person name="Grigoriev I.V."/>
            <person name="Nagy L.G."/>
            <person name="Hibbett D."/>
            <person name="Henrissat B."/>
            <person name="Matheny P.B."/>
            <person name="Labbe J."/>
            <person name="Martin F.M."/>
        </authorList>
    </citation>
    <scope>NUCLEOTIDE SEQUENCE</scope>
    <source>
        <strain evidence="1">HHB10654</strain>
    </source>
</reference>